<comment type="caution">
    <text evidence="2">The sequence shown here is derived from an EMBL/GenBank/DDBJ whole genome shotgun (WGS) entry which is preliminary data.</text>
</comment>
<proteinExistence type="predicted"/>
<reference evidence="2 3" key="1">
    <citation type="submission" date="2016-07" db="EMBL/GenBank/DDBJ databases">
        <title>Draft genome sequence of Methyloligella halotolerans C2T (VKM B-2706T=CCUG 61687T=DSM 25045T), a halotolerant polyhydroxybutyrate accumulating methylotroph.</title>
        <authorList>
            <person name="Vasilenko O.V."/>
            <person name="Doronina N.V."/>
            <person name="Poroshina M.N."/>
            <person name="Tarlachkov S.V."/>
            <person name="Trotsenko Y.A."/>
        </authorList>
    </citation>
    <scope>NUCLEOTIDE SEQUENCE [LARGE SCALE GENOMIC DNA]</scope>
    <source>
        <strain evidence="2 3">VKM B-2706</strain>
    </source>
</reference>
<accession>A0A1E2RZM4</accession>
<protein>
    <recommendedName>
        <fullName evidence="4">HNH endonuclease</fullName>
    </recommendedName>
</protein>
<feature type="compositionally biased region" description="Basic and acidic residues" evidence="1">
    <location>
        <begin position="22"/>
        <end position="33"/>
    </location>
</feature>
<dbReference type="STRING" id="1177755.A7A08_01696"/>
<evidence type="ECO:0008006" key="4">
    <source>
        <dbReference type="Google" id="ProtNLM"/>
    </source>
</evidence>
<sequence length="133" mass="15040">MGKLSGPPPLLGGAPKPVAAPPERHSARERGYTSKWDRASKRFLRANPLCRGCQAVGRVEPATLTDHVIPHTRGTDAFWDQRWWQASCKWHHDVVKQLLEREFDAGRIGADDLWLDSDRAVHLTRRERGEGGR</sequence>
<feature type="compositionally biased region" description="Pro residues" evidence="1">
    <location>
        <begin position="1"/>
        <end position="10"/>
    </location>
</feature>
<dbReference type="AlphaFoldDB" id="A0A1E2RZM4"/>
<feature type="region of interest" description="Disordered" evidence="1">
    <location>
        <begin position="1"/>
        <end position="33"/>
    </location>
</feature>
<evidence type="ECO:0000313" key="2">
    <source>
        <dbReference type="EMBL" id="ODA67661.1"/>
    </source>
</evidence>
<keyword evidence="3" id="KW-1185">Reference proteome</keyword>
<dbReference type="EMBL" id="MASI01000003">
    <property type="protein sequence ID" value="ODA67661.1"/>
    <property type="molecule type" value="Genomic_DNA"/>
</dbReference>
<dbReference type="Proteomes" id="UP000095087">
    <property type="component" value="Unassembled WGS sequence"/>
</dbReference>
<dbReference type="RefSeq" id="WP_245290847.1">
    <property type="nucleotide sequence ID" value="NZ_MASI01000003.1"/>
</dbReference>
<evidence type="ECO:0000313" key="3">
    <source>
        <dbReference type="Proteomes" id="UP000095087"/>
    </source>
</evidence>
<evidence type="ECO:0000256" key="1">
    <source>
        <dbReference type="SAM" id="MobiDB-lite"/>
    </source>
</evidence>
<organism evidence="2 3">
    <name type="scientific">Methyloligella halotolerans</name>
    <dbReference type="NCBI Taxonomy" id="1177755"/>
    <lineage>
        <taxon>Bacteria</taxon>
        <taxon>Pseudomonadati</taxon>
        <taxon>Pseudomonadota</taxon>
        <taxon>Alphaproteobacteria</taxon>
        <taxon>Hyphomicrobiales</taxon>
        <taxon>Hyphomicrobiaceae</taxon>
        <taxon>Methyloligella</taxon>
    </lineage>
</organism>
<name>A0A1E2RZM4_9HYPH</name>
<gene>
    <name evidence="2" type="ORF">A7A08_01696</name>
</gene>